<dbReference type="SMART" id="SM00864">
    <property type="entry name" value="Tubulin"/>
    <property type="match status" value="1"/>
</dbReference>
<keyword evidence="4" id="KW-0460">Magnesium</keyword>
<evidence type="ECO:0000256" key="5">
    <source>
        <dbReference type="ARBA" id="ARBA00023134"/>
    </source>
</evidence>
<dbReference type="Gene3D" id="3.40.50.1440">
    <property type="entry name" value="Tubulin/FtsZ, GTPase domain"/>
    <property type="match status" value="1"/>
</dbReference>
<dbReference type="GeneID" id="8861050"/>
<dbReference type="Gene3D" id="3.30.1330.20">
    <property type="entry name" value="Tubulin/FtsZ, C-terminal domain"/>
    <property type="match status" value="1"/>
</dbReference>
<dbReference type="CDD" id="cd02187">
    <property type="entry name" value="beta_tubulin"/>
    <property type="match status" value="1"/>
</dbReference>
<dbReference type="AlphaFoldDB" id="D2W0C0"/>
<dbReference type="SMART" id="SM00865">
    <property type="entry name" value="Tubulin_C"/>
    <property type="match status" value="1"/>
</dbReference>
<dbReference type="InterPro" id="IPR002453">
    <property type="entry name" value="Beta_tubulin"/>
</dbReference>
<evidence type="ECO:0000313" key="9">
    <source>
        <dbReference type="EMBL" id="EFC37407.1"/>
    </source>
</evidence>
<reference evidence="9 10" key="1">
    <citation type="journal article" date="2010" name="Cell">
        <title>The genome of Naegleria gruberi illuminates early eukaryotic versatility.</title>
        <authorList>
            <person name="Fritz-Laylin L.K."/>
            <person name="Prochnik S.E."/>
            <person name="Ginger M.L."/>
            <person name="Dacks J.B."/>
            <person name="Carpenter M.L."/>
            <person name="Field M.C."/>
            <person name="Kuo A."/>
            <person name="Paredez A."/>
            <person name="Chapman J."/>
            <person name="Pham J."/>
            <person name="Shu S."/>
            <person name="Neupane R."/>
            <person name="Cipriano M."/>
            <person name="Mancuso J."/>
            <person name="Tu H."/>
            <person name="Salamov A."/>
            <person name="Lindquist E."/>
            <person name="Shapiro H."/>
            <person name="Lucas S."/>
            <person name="Grigoriev I.V."/>
            <person name="Cande W.Z."/>
            <person name="Fulton C."/>
            <person name="Rokhsar D.S."/>
            <person name="Dawson S.C."/>
        </authorList>
    </citation>
    <scope>NUCLEOTIDE SEQUENCE [LARGE SCALE GENOMIC DNA]</scope>
    <source>
        <strain evidence="9 10">NEG-M</strain>
    </source>
</reference>
<dbReference type="Pfam" id="PF03953">
    <property type="entry name" value="Tubulin_C"/>
    <property type="match status" value="1"/>
</dbReference>
<dbReference type="GO" id="GO:0005525">
    <property type="term" value="F:GTP binding"/>
    <property type="evidence" value="ECO:0007669"/>
    <property type="project" value="UniProtKB-KW"/>
</dbReference>
<dbReference type="STRING" id="5762.D2W0C0"/>
<dbReference type="SUPFAM" id="SSF52490">
    <property type="entry name" value="Tubulin nucleotide-binding domain-like"/>
    <property type="match status" value="1"/>
</dbReference>
<feature type="domain" description="Tubulin/FtsZ 2-layer sandwich" evidence="8">
    <location>
        <begin position="256"/>
        <end position="390"/>
    </location>
</feature>
<dbReference type="InterPro" id="IPR036525">
    <property type="entry name" value="Tubulin/FtsZ_GTPase_sf"/>
</dbReference>
<dbReference type="InterPro" id="IPR000217">
    <property type="entry name" value="Tubulin"/>
</dbReference>
<evidence type="ECO:0000313" key="10">
    <source>
        <dbReference type="Proteomes" id="UP000006671"/>
    </source>
</evidence>
<dbReference type="PRINTS" id="PR01163">
    <property type="entry name" value="BETATUBULIN"/>
</dbReference>
<dbReference type="InterPro" id="IPR023123">
    <property type="entry name" value="Tubulin_C"/>
</dbReference>
<sequence>MGEVIHVQVGGCGNHIGYQFYERIAKHEHSILPNGEKSLTRNHENIYTDIDEENYYTNVFFEESKSGRWSPRAVLADLEPYSIDQIQQLEYGRIFKSEYNAIYQYGAGGNWAKGHYTIGAECVDNVMEVVRKQAENCGNLQGFQLMHSLGGGSGSGWGTLVISKLREEYPDKIVSSCSVFPSLKASSTNPVEAYNCVLAFHQLIENTDFVSCFDNEALIEIQSKLNLTNEGFSAINRIIAKVMSDVTCSFRFPSHLGYNLRKLATNLIPFPRLHFATISHTPISADSNNSSKNISELFQNLTSPNNVMCGCDPRSGRYMAAIALFRGSMTLKEVNDVASSVSNKNSSNWVDWMPPNLKSNVCKKKSGDFESATLIANSTSIRFLLTNIENRFDNLFKRKAYLHNLCYEGMDEMEFSEAQHNLNDIITEYKCYGDEILDDFDDSNLDLSSKDLI</sequence>
<dbReference type="VEuPathDB" id="AmoebaDB:NAEGRDRAFT_44840"/>
<dbReference type="GO" id="GO:0007017">
    <property type="term" value="P:microtubule-based process"/>
    <property type="evidence" value="ECO:0007669"/>
    <property type="project" value="InterPro"/>
</dbReference>
<feature type="domain" description="Tubulin/FtsZ GTPase" evidence="7">
    <location>
        <begin position="57"/>
        <end position="254"/>
    </location>
</feature>
<evidence type="ECO:0000256" key="2">
    <source>
        <dbReference type="ARBA" id="ARBA00022701"/>
    </source>
</evidence>
<keyword evidence="5" id="KW-0342">GTP-binding</keyword>
<dbReference type="Proteomes" id="UP000006671">
    <property type="component" value="Unassembled WGS sequence"/>
</dbReference>
<proteinExistence type="inferred from homology"/>
<evidence type="ECO:0000256" key="3">
    <source>
        <dbReference type="ARBA" id="ARBA00022741"/>
    </source>
</evidence>
<comment type="similarity">
    <text evidence="1">Belongs to the tubulin family.</text>
</comment>
<keyword evidence="2" id="KW-0493">Microtubule</keyword>
<dbReference type="PANTHER" id="PTHR11588">
    <property type="entry name" value="TUBULIN"/>
    <property type="match status" value="1"/>
</dbReference>
<keyword evidence="10" id="KW-1185">Reference proteome</keyword>
<accession>D2W0C0</accession>
<gene>
    <name evidence="9" type="ORF">NAEGRDRAFT_44840</name>
</gene>
<dbReference type="Pfam" id="PF00091">
    <property type="entry name" value="Tubulin"/>
    <property type="match status" value="1"/>
</dbReference>
<evidence type="ECO:0000256" key="1">
    <source>
        <dbReference type="ARBA" id="ARBA00009636"/>
    </source>
</evidence>
<dbReference type="InParanoid" id="D2W0C0"/>
<dbReference type="RefSeq" id="XP_002670151.1">
    <property type="nucleotide sequence ID" value="XM_002670105.1"/>
</dbReference>
<dbReference type="InterPro" id="IPR018316">
    <property type="entry name" value="Tubulin/FtsZ_2-layer-sand-dom"/>
</dbReference>
<dbReference type="PRINTS" id="PR01161">
    <property type="entry name" value="TUBULIN"/>
</dbReference>
<dbReference type="eggNOG" id="KOG1375">
    <property type="taxonomic scope" value="Eukaryota"/>
</dbReference>
<name>D2W0C0_NAEGR</name>
<dbReference type="Gene3D" id="1.10.287.600">
    <property type="entry name" value="Helix hairpin bin"/>
    <property type="match status" value="1"/>
</dbReference>
<dbReference type="KEGG" id="ngr:NAEGRDRAFT_44840"/>
<organism evidence="10">
    <name type="scientific">Naegleria gruberi</name>
    <name type="common">Amoeba</name>
    <dbReference type="NCBI Taxonomy" id="5762"/>
    <lineage>
        <taxon>Eukaryota</taxon>
        <taxon>Discoba</taxon>
        <taxon>Heterolobosea</taxon>
        <taxon>Tetramitia</taxon>
        <taxon>Eutetramitia</taxon>
        <taxon>Vahlkampfiidae</taxon>
        <taxon>Naegleria</taxon>
    </lineage>
</organism>
<dbReference type="SUPFAM" id="SSF55307">
    <property type="entry name" value="Tubulin C-terminal domain-like"/>
    <property type="match status" value="1"/>
</dbReference>
<evidence type="ECO:0000259" key="8">
    <source>
        <dbReference type="SMART" id="SM00865"/>
    </source>
</evidence>
<dbReference type="EMBL" id="GG738918">
    <property type="protein sequence ID" value="EFC37407.1"/>
    <property type="molecule type" value="Genomic_DNA"/>
</dbReference>
<comment type="function">
    <text evidence="6">Tubulin is the major constituent of microtubules, a cylinder consisting of laterally associated linear protofilaments composed of alpha- and beta-tubulin heterodimers. Microtubules grow by the addition of GTP-tubulin dimers to the microtubule end, where a stabilizing cap forms. Below the cap, tubulin dimers are in GDP-bound state, owing to GTPase activity of alpha-tubulin.</text>
</comment>
<dbReference type="InterPro" id="IPR037103">
    <property type="entry name" value="Tubulin/FtsZ-like_C"/>
</dbReference>
<evidence type="ECO:0000256" key="4">
    <source>
        <dbReference type="ARBA" id="ARBA00022842"/>
    </source>
</evidence>
<keyword evidence="3" id="KW-0547">Nucleotide-binding</keyword>
<dbReference type="GO" id="GO:0005874">
    <property type="term" value="C:microtubule"/>
    <property type="evidence" value="ECO:0007669"/>
    <property type="project" value="UniProtKB-KW"/>
</dbReference>
<dbReference type="InterPro" id="IPR003008">
    <property type="entry name" value="Tubulin_FtsZ_GTPase"/>
</dbReference>
<dbReference type="GO" id="GO:0003924">
    <property type="term" value="F:GTPase activity"/>
    <property type="evidence" value="ECO:0007669"/>
    <property type="project" value="InterPro"/>
</dbReference>
<dbReference type="GO" id="GO:0005200">
    <property type="term" value="F:structural constituent of cytoskeleton"/>
    <property type="evidence" value="ECO:0007669"/>
    <property type="project" value="InterPro"/>
</dbReference>
<dbReference type="InterPro" id="IPR008280">
    <property type="entry name" value="Tub_FtsZ_C"/>
</dbReference>
<protein>
    <submittedName>
        <fullName evidence="9">Beta-tubulin</fullName>
    </submittedName>
</protein>
<evidence type="ECO:0000256" key="6">
    <source>
        <dbReference type="ARBA" id="ARBA00034296"/>
    </source>
</evidence>
<evidence type="ECO:0000259" key="7">
    <source>
        <dbReference type="SMART" id="SM00864"/>
    </source>
</evidence>